<evidence type="ECO:0000313" key="2">
    <source>
        <dbReference type="Proteomes" id="UP000821865"/>
    </source>
</evidence>
<dbReference type="Proteomes" id="UP000821865">
    <property type="component" value="Chromosome 3"/>
</dbReference>
<accession>A0ACB8D504</accession>
<proteinExistence type="predicted"/>
<gene>
    <name evidence="1" type="ORF">HPB49_010464</name>
</gene>
<evidence type="ECO:0000313" key="1">
    <source>
        <dbReference type="EMBL" id="KAH7959339.1"/>
    </source>
</evidence>
<reference evidence="1" key="1">
    <citation type="submission" date="2020-05" db="EMBL/GenBank/DDBJ databases">
        <title>Large-scale comparative analyses of tick genomes elucidate their genetic diversity and vector capacities.</title>
        <authorList>
            <person name="Jia N."/>
            <person name="Wang J."/>
            <person name="Shi W."/>
            <person name="Du L."/>
            <person name="Sun Y."/>
            <person name="Zhan W."/>
            <person name="Jiang J."/>
            <person name="Wang Q."/>
            <person name="Zhang B."/>
            <person name="Ji P."/>
            <person name="Sakyi L.B."/>
            <person name="Cui X."/>
            <person name="Yuan T."/>
            <person name="Jiang B."/>
            <person name="Yang W."/>
            <person name="Lam T.T.-Y."/>
            <person name="Chang Q."/>
            <person name="Ding S."/>
            <person name="Wang X."/>
            <person name="Zhu J."/>
            <person name="Ruan X."/>
            <person name="Zhao L."/>
            <person name="Wei J."/>
            <person name="Que T."/>
            <person name="Du C."/>
            <person name="Cheng J."/>
            <person name="Dai P."/>
            <person name="Han X."/>
            <person name="Huang E."/>
            <person name="Gao Y."/>
            <person name="Liu J."/>
            <person name="Shao H."/>
            <person name="Ye R."/>
            <person name="Li L."/>
            <person name="Wei W."/>
            <person name="Wang X."/>
            <person name="Wang C."/>
            <person name="Yang T."/>
            <person name="Huo Q."/>
            <person name="Li W."/>
            <person name="Guo W."/>
            <person name="Chen H."/>
            <person name="Zhou L."/>
            <person name="Ni X."/>
            <person name="Tian J."/>
            <person name="Zhou Y."/>
            <person name="Sheng Y."/>
            <person name="Liu T."/>
            <person name="Pan Y."/>
            <person name="Xia L."/>
            <person name="Li J."/>
            <person name="Zhao F."/>
            <person name="Cao W."/>
        </authorList>
    </citation>
    <scope>NUCLEOTIDE SEQUENCE</scope>
    <source>
        <strain evidence="1">Dsil-2018</strain>
    </source>
</reference>
<name>A0ACB8D504_DERSI</name>
<dbReference type="EMBL" id="CM023472">
    <property type="protein sequence ID" value="KAH7959339.1"/>
    <property type="molecule type" value="Genomic_DNA"/>
</dbReference>
<comment type="caution">
    <text evidence="1">The sequence shown here is derived from an EMBL/GenBank/DDBJ whole genome shotgun (WGS) entry which is preliminary data.</text>
</comment>
<keyword evidence="2" id="KW-1185">Reference proteome</keyword>
<sequence length="965" mass="105391">MMEEDDIVITGFSAYFPQADHLVEFKEKLYAGTDFVTEDDARWPRVHDLSIMQPGKLRGLLVLSNASFSKKFKGALCNNLTVFFGVNPKQAHLMDPQMRMLQETSYEAIVDAGYDPATMRGRNVGVFIGCSDSESEGAIGGDAESINGYVLLGNNRAMFANRISYTLDFNGPSVAVETACSSTLVALNEAMMALRTGQCEAAIVGGSLITLKATKSLGYMSLGMLSPDGKCKTFDSRPNYGFFPQIGNGYARSETIGVFFIQRAREARRVYARVVNVKSNADGYKSDGLAVPSTNLQAKLLRDVYAEANIDPTQIHYVEAHGTGTKVGDRHELAALSSVFCQPARKRPLKVGSVKSNVGHSETASGICSVAKVILAMETGTIAGNLHFKEASPDIPSLLDGIIEVVDKATPFEGGPVGINSFGVGGANAHAILEANPGPHVDSFVREKQELPRLVFMAGRSKESLAMTMNRMEAEGPYPDSAYALLNFVGQPSVMQFPFRGFMLLPVDGSDKQVVKIVEPAAVKERPLWFIFTGLGCQWRGMARQMMEFDVFARSLNKSHQVLSQFSIDLIREVTSENYSDAMSSVFASITAIQVALVDVLFAVGLRPDGIVGHSLGEIACAYADGCLTAEQTVMCAYWRGRCVELGDLPKGSMAAVGLTWEEAKRRCCDGVVPACHNAVDSVTVSGPPDAVSKLVQRLRDENVFAREVEGADKAFHSQHIRKIAPALLEALETICAGGYGARNADPSRVSWPSAKITVSRPVIPQPKPRSQRWVCSSVPESRWHEPIAQTSSAEYHVNNLLSPVLFYEALQHVPKNAVVVEIAPHCLLQAILRRALGSEATCLGLMKRNVDNLAFFLNSLGKLHVLGVKMDLSPLYPPVPMPVPRGTPSIAHLVSWDHSQSWTVTKWEHFGPSSKVTRQQHSRIVKLIYRQLLHRCSCEKSKENIAQSMIPEISCKLRCSRIKK</sequence>
<protein>
    <submittedName>
        <fullName evidence="1">Uncharacterized protein</fullName>
    </submittedName>
</protein>
<organism evidence="1 2">
    <name type="scientific">Dermacentor silvarum</name>
    <name type="common">Tick</name>
    <dbReference type="NCBI Taxonomy" id="543639"/>
    <lineage>
        <taxon>Eukaryota</taxon>
        <taxon>Metazoa</taxon>
        <taxon>Ecdysozoa</taxon>
        <taxon>Arthropoda</taxon>
        <taxon>Chelicerata</taxon>
        <taxon>Arachnida</taxon>
        <taxon>Acari</taxon>
        <taxon>Parasitiformes</taxon>
        <taxon>Ixodida</taxon>
        <taxon>Ixodoidea</taxon>
        <taxon>Ixodidae</taxon>
        <taxon>Rhipicephalinae</taxon>
        <taxon>Dermacentor</taxon>
    </lineage>
</organism>